<dbReference type="Pfam" id="PF07727">
    <property type="entry name" value="RVT_2"/>
    <property type="match status" value="1"/>
</dbReference>
<dbReference type="OrthoDB" id="2796020at2759"/>
<evidence type="ECO:0000313" key="2">
    <source>
        <dbReference type="EMBL" id="TPX73564.1"/>
    </source>
</evidence>
<dbReference type="EMBL" id="QEAP01000178">
    <property type="protein sequence ID" value="TPX73564.1"/>
    <property type="molecule type" value="Genomic_DNA"/>
</dbReference>
<dbReference type="GO" id="GO:0003887">
    <property type="term" value="F:DNA-directed DNA polymerase activity"/>
    <property type="evidence" value="ECO:0007669"/>
    <property type="project" value="UniProtKB-KW"/>
</dbReference>
<dbReference type="AlphaFoldDB" id="A0A507FBI6"/>
<evidence type="ECO:0000313" key="3">
    <source>
        <dbReference type="Proteomes" id="UP000320333"/>
    </source>
</evidence>
<sequence length="99" mass="11299">MVDTKWVHKKKQDAAGMFKKYKSKLVICDFTQVKGTNYDETFVQSVQTTTIKVIISVALAKGFKITQMDVVTAYLNSKMDYNLVIRIPEGYELLDPDVD</sequence>
<keyword evidence="3" id="KW-1185">Reference proteome</keyword>
<organism evidence="2 3">
    <name type="scientific">Chytriomyces confervae</name>
    <dbReference type="NCBI Taxonomy" id="246404"/>
    <lineage>
        <taxon>Eukaryota</taxon>
        <taxon>Fungi</taxon>
        <taxon>Fungi incertae sedis</taxon>
        <taxon>Chytridiomycota</taxon>
        <taxon>Chytridiomycota incertae sedis</taxon>
        <taxon>Chytridiomycetes</taxon>
        <taxon>Chytridiales</taxon>
        <taxon>Chytriomycetaceae</taxon>
        <taxon>Chytriomyces</taxon>
    </lineage>
</organism>
<evidence type="ECO:0000259" key="1">
    <source>
        <dbReference type="Pfam" id="PF07727"/>
    </source>
</evidence>
<keyword evidence="2" id="KW-0548">Nucleotidyltransferase</keyword>
<proteinExistence type="predicted"/>
<reference evidence="2 3" key="1">
    <citation type="journal article" date="2019" name="Sci. Rep.">
        <title>Comparative genomics of chytrid fungi reveal insights into the obligate biotrophic and pathogenic lifestyle of Synchytrium endobioticum.</title>
        <authorList>
            <person name="van de Vossenberg B.T.L.H."/>
            <person name="Warris S."/>
            <person name="Nguyen H.D.T."/>
            <person name="van Gent-Pelzer M.P.E."/>
            <person name="Joly D.L."/>
            <person name="van de Geest H.C."/>
            <person name="Bonants P.J.M."/>
            <person name="Smith D.S."/>
            <person name="Levesque C.A."/>
            <person name="van der Lee T.A.J."/>
        </authorList>
    </citation>
    <scope>NUCLEOTIDE SEQUENCE [LARGE SCALE GENOMIC DNA]</scope>
    <source>
        <strain evidence="2 3">CBS 675.73</strain>
    </source>
</reference>
<dbReference type="STRING" id="246404.A0A507FBI6"/>
<dbReference type="InterPro" id="IPR013103">
    <property type="entry name" value="RVT_2"/>
</dbReference>
<feature type="domain" description="Reverse transcriptase Ty1/copia-type" evidence="1">
    <location>
        <begin position="2"/>
        <end position="92"/>
    </location>
</feature>
<keyword evidence="2" id="KW-0808">Transferase</keyword>
<comment type="caution">
    <text evidence="2">The sequence shown here is derived from an EMBL/GenBank/DDBJ whole genome shotgun (WGS) entry which is preliminary data.</text>
</comment>
<protein>
    <submittedName>
        <fullName evidence="2">DNA-directed DNA polymerase</fullName>
    </submittedName>
</protein>
<gene>
    <name evidence="2" type="ORF">CcCBS67573_g05166</name>
</gene>
<keyword evidence="2" id="KW-0239">DNA-directed DNA polymerase</keyword>
<dbReference type="Proteomes" id="UP000320333">
    <property type="component" value="Unassembled WGS sequence"/>
</dbReference>
<accession>A0A507FBI6</accession>
<name>A0A507FBI6_9FUNG</name>